<dbReference type="AlphaFoldDB" id="A0A9N9N7Y7"/>
<gene>
    <name evidence="1" type="ORF">ALEPTO_LOCUS11852</name>
</gene>
<evidence type="ECO:0000313" key="2">
    <source>
        <dbReference type="Proteomes" id="UP000789508"/>
    </source>
</evidence>
<proteinExistence type="predicted"/>
<dbReference type="Proteomes" id="UP000789508">
    <property type="component" value="Unassembled WGS sequence"/>
</dbReference>
<dbReference type="OrthoDB" id="2408098at2759"/>
<comment type="caution">
    <text evidence="1">The sequence shown here is derived from an EMBL/GenBank/DDBJ whole genome shotgun (WGS) entry which is preliminary data.</text>
</comment>
<organism evidence="1 2">
    <name type="scientific">Ambispora leptoticha</name>
    <dbReference type="NCBI Taxonomy" id="144679"/>
    <lineage>
        <taxon>Eukaryota</taxon>
        <taxon>Fungi</taxon>
        <taxon>Fungi incertae sedis</taxon>
        <taxon>Mucoromycota</taxon>
        <taxon>Glomeromycotina</taxon>
        <taxon>Glomeromycetes</taxon>
        <taxon>Archaeosporales</taxon>
        <taxon>Ambisporaceae</taxon>
        <taxon>Ambispora</taxon>
    </lineage>
</organism>
<evidence type="ECO:0000313" key="1">
    <source>
        <dbReference type="EMBL" id="CAG8709130.1"/>
    </source>
</evidence>
<keyword evidence="2" id="KW-1185">Reference proteome</keyword>
<reference evidence="1" key="1">
    <citation type="submission" date="2021-06" db="EMBL/GenBank/DDBJ databases">
        <authorList>
            <person name="Kallberg Y."/>
            <person name="Tangrot J."/>
            <person name="Rosling A."/>
        </authorList>
    </citation>
    <scope>NUCLEOTIDE SEQUENCE</scope>
    <source>
        <strain evidence="1">FL130A</strain>
    </source>
</reference>
<protein>
    <submittedName>
        <fullName evidence="1">3430_t:CDS:1</fullName>
    </submittedName>
</protein>
<sequence length="316" mass="35313">MSSLLSLVARFSRPAVRTLRPRLFSLTSQQRNKKAEPTNELPPSASKFRKIDMGALRVSFKSASGEDDVIPNVKDMGALRVSFKSASGEDDVIPNVKVTNFPDQYVLPHISGEILGNPKFDVSKFNCISDPQVQTFVTKLHNVVFNGFQVTGTDETFTDTLVDDLLRIVKLNDFPLMISVYIEDKPLVSAVPEFVVRDQDCALIGVEDKHLKNVRPVTGFGESQIALEVLACGNENTIFAVRVISTYVTFYRAEIPAVYWLELEEGLPTKQSVEIRRWPPQNGLKTGFDLAEPDGRQTVLTSLIKLRQFLLGNHEK</sequence>
<name>A0A9N9N7Y7_9GLOM</name>
<dbReference type="EMBL" id="CAJVPS010021889">
    <property type="protein sequence ID" value="CAG8709130.1"/>
    <property type="molecule type" value="Genomic_DNA"/>
</dbReference>
<accession>A0A9N9N7Y7</accession>